<name>A0ACC6A4Y7_9BACI</name>
<evidence type="ECO:0000313" key="2">
    <source>
        <dbReference type="Proteomes" id="UP001202289"/>
    </source>
</evidence>
<keyword evidence="2" id="KW-1185">Reference proteome</keyword>
<protein>
    <submittedName>
        <fullName evidence="1">Recombinase family protein</fullName>
    </submittedName>
</protein>
<dbReference type="EMBL" id="JAMBOP010000006">
    <property type="protein sequence ID" value="MCM3735649.1"/>
    <property type="molecule type" value="Genomic_DNA"/>
</dbReference>
<organism evidence="1 2">
    <name type="scientific">Bacillus cytotoxicus</name>
    <dbReference type="NCBI Taxonomy" id="580165"/>
    <lineage>
        <taxon>Bacteria</taxon>
        <taxon>Bacillati</taxon>
        <taxon>Bacillota</taxon>
        <taxon>Bacilli</taxon>
        <taxon>Bacillales</taxon>
        <taxon>Bacillaceae</taxon>
        <taxon>Bacillus</taxon>
        <taxon>Bacillus cereus group</taxon>
    </lineage>
</organism>
<proteinExistence type="predicted"/>
<gene>
    <name evidence="1" type="ORF">M3215_07405</name>
</gene>
<accession>A0ACC6A4Y7</accession>
<dbReference type="Proteomes" id="UP001202289">
    <property type="component" value="Unassembled WGS sequence"/>
</dbReference>
<sequence length="207" mass="24239">MLIKTVAVYNRISRDNGESEDALLSHRTINTRLCESKGYQYELYEEIESGGKFEERSILLQLLRDIAQGLYDGLVVVELSRIARDNLYSQMIAKVLEDNNVPIITPNRIYNLSDESDRLMYDVESMISSKELRTITRRMRSGKLEGARRRRLSSSMSYIIIRKIFNKVHYERVNERTSITYPSENPLEIYMEVEHGDFVDLFIEPKK</sequence>
<comment type="caution">
    <text evidence="1">The sequence shown here is derived from an EMBL/GenBank/DDBJ whole genome shotgun (WGS) entry which is preliminary data.</text>
</comment>
<evidence type="ECO:0000313" key="1">
    <source>
        <dbReference type="EMBL" id="MCM3735649.1"/>
    </source>
</evidence>
<reference evidence="1" key="1">
    <citation type="submission" date="2022-05" db="EMBL/GenBank/DDBJ databases">
        <title>Comparative Genomics of Spacecraft Associated Microbes.</title>
        <authorList>
            <person name="Tran M.T."/>
            <person name="Wright A."/>
            <person name="Seuylemezian A."/>
            <person name="Eisen J."/>
            <person name="Coil D."/>
        </authorList>
    </citation>
    <scope>NUCLEOTIDE SEQUENCE</scope>
    <source>
        <strain evidence="1">FAIRING 10M-2.2</strain>
    </source>
</reference>